<dbReference type="RefSeq" id="WP_171442934.1">
    <property type="nucleotide sequence ID" value="NZ_JABFNS010000069.1"/>
</dbReference>
<organism evidence="1 2">
    <name type="scientific">Myxococcus xanthus</name>
    <dbReference type="NCBI Taxonomy" id="34"/>
    <lineage>
        <taxon>Bacteria</taxon>
        <taxon>Pseudomonadati</taxon>
        <taxon>Myxococcota</taxon>
        <taxon>Myxococcia</taxon>
        <taxon>Myxococcales</taxon>
        <taxon>Cystobacterineae</taxon>
        <taxon>Myxococcaceae</taxon>
        <taxon>Myxococcus</taxon>
    </lineage>
</organism>
<sequence length="535" mass="58166">MLTFEVDAVEEASAPPVTAPLGTFVKDALWMAPGPDTRVLETHGVHPLLAAVHTAFAEHRPLVLSPDAIWLTMAQGVAQHIRLNAEALRGRLVQHEGRKKLTVEVDQLPTNDADFLILFSAFRCQLRQALGPGLPRLLSCDFSTSTDIERMAGDVVLMDAMSPYFDYEMLCVCGIPRITLLGTPEDWRSIRRRIDVIQELDLAWWTSSLVPIVDAFVSAAEGNPDREYWKQLYKPKAAYGVDLATGWMARLFPYVATRGAYTERNPLLSISHAEMMASRATAPTLAWNAPRLGVALKDVPANLSSVALHVETQPVVFRETWTLEAGVLSVAVDGTGALLPRAGVVVRRGDGCSLMELVERILAEHTGTRATRVGTFSGAAELNALYDQLQEATLLPGGRAWRLRPCSEHAEVRIPIDNDGRNVSAVLALVDLPDGTVLAWRDGLDSGLHCVVRLNASQLVPLPKPKPDEIQGWTVAGGRPGIPILRAQQRAAEVPVVGTSLVAVLAQALQHGGSTDLPTQGTLGERLLPWELPRS</sequence>
<dbReference type="PANTHER" id="PTHR31252:SF11">
    <property type="entry name" value="DUF4419 DOMAIN-CONTAINING PROTEIN"/>
    <property type="match status" value="1"/>
</dbReference>
<dbReference type="PANTHER" id="PTHR31252">
    <property type="entry name" value="DUF4419 DOMAIN-CONTAINING PROTEIN"/>
    <property type="match status" value="1"/>
</dbReference>
<dbReference type="AlphaFoldDB" id="A0A7Y4IK58"/>
<reference evidence="1 2" key="1">
    <citation type="submission" date="2020-05" db="EMBL/GenBank/DDBJ databases">
        <authorList>
            <person name="Whitworth D."/>
        </authorList>
    </citation>
    <scope>NUCLEOTIDE SEQUENCE [LARGE SCALE GENOMIC DNA]</scope>
    <source>
        <strain evidence="1 2">AM005</strain>
    </source>
</reference>
<gene>
    <name evidence="1" type="ORF">HNV28_21170</name>
</gene>
<dbReference type="InterPro" id="IPR025533">
    <property type="entry name" value="DUF4419"/>
</dbReference>
<dbReference type="Proteomes" id="UP000533080">
    <property type="component" value="Unassembled WGS sequence"/>
</dbReference>
<dbReference type="Pfam" id="PF14388">
    <property type="entry name" value="DUF4419"/>
    <property type="match status" value="1"/>
</dbReference>
<evidence type="ECO:0000313" key="1">
    <source>
        <dbReference type="EMBL" id="NOJ80806.1"/>
    </source>
</evidence>
<comment type="caution">
    <text evidence="1">The sequence shown here is derived from an EMBL/GenBank/DDBJ whole genome shotgun (WGS) entry which is preliminary data.</text>
</comment>
<accession>A0A7Y4IK58</accession>
<name>A0A7Y4IK58_MYXXA</name>
<proteinExistence type="predicted"/>
<dbReference type="EMBL" id="JABFNT010000067">
    <property type="protein sequence ID" value="NOJ80806.1"/>
    <property type="molecule type" value="Genomic_DNA"/>
</dbReference>
<protein>
    <submittedName>
        <fullName evidence="1">DUF4419 domain-containing protein</fullName>
    </submittedName>
</protein>
<evidence type="ECO:0000313" key="2">
    <source>
        <dbReference type="Proteomes" id="UP000533080"/>
    </source>
</evidence>